<evidence type="ECO:0000313" key="2">
    <source>
        <dbReference type="EMBL" id="RPA84612.1"/>
    </source>
</evidence>
<evidence type="ECO:0000256" key="1">
    <source>
        <dbReference type="SAM" id="MobiDB-lite"/>
    </source>
</evidence>
<dbReference type="EMBL" id="ML119658">
    <property type="protein sequence ID" value="RPA84612.1"/>
    <property type="molecule type" value="Genomic_DNA"/>
</dbReference>
<feature type="compositionally biased region" description="Basic and acidic residues" evidence="1">
    <location>
        <begin position="388"/>
        <end position="406"/>
    </location>
</feature>
<sequence>MDLKGSIKRRASCSVSKIVTVARKAVEELAHIDIGETPVLDAGSLFDEFVVQRDESKTKTGVVGPDDSFYGQLIVKLKKGSEKKLTGTELWVSFWGLLNIDEASEYSKKYRHEEWGTDEVRGESDNEDDRDDENEEESNKSWAIQAWKKLVTPEEGAFCLVERRLLKFDKSAFKVSQPTREADGISSGPLDRKLCLDFELRFPSVTLPPSWYARAKSRLSLTYKIVGQLRHAMGPNGRPTVYREEAKCFTPALYLQVEPCYSMSLEPESRKESYGLSIEIVDQPARGFIPKPGNPVKLSFSYRVLWPAPTVVSDISPWFFSAIEVSLVQRFEVVALRARKWYSTESPLPFGLVLSPGILWSLPEVSEEQDAGRPGPKKIRYKQSPAQRKREEEASNKVQPEAKPESSRTVALKPARSQVLRFEKLITADFAAPMAVPDSPGRESLRHSGAFQIGSEGSLGACQCSRVNLIKIRMVLTHTGRETRSGSVRGDGEKILVAEQPIHLYLGPRESGSPVTRVTAKIGSTAAEMDRLIDELDKTRRLALKSNKDRQKGEKKREVPEVRPYFLLPKDYMVRNDAKRKARSYLGLDK</sequence>
<dbReference type="AlphaFoldDB" id="A0A3N4IEP6"/>
<gene>
    <name evidence="2" type="ORF">BJ508DRAFT_32617</name>
</gene>
<evidence type="ECO:0000313" key="3">
    <source>
        <dbReference type="Proteomes" id="UP000275078"/>
    </source>
</evidence>
<organism evidence="2 3">
    <name type="scientific">Ascobolus immersus RN42</name>
    <dbReference type="NCBI Taxonomy" id="1160509"/>
    <lineage>
        <taxon>Eukaryota</taxon>
        <taxon>Fungi</taxon>
        <taxon>Dikarya</taxon>
        <taxon>Ascomycota</taxon>
        <taxon>Pezizomycotina</taxon>
        <taxon>Pezizomycetes</taxon>
        <taxon>Pezizales</taxon>
        <taxon>Ascobolaceae</taxon>
        <taxon>Ascobolus</taxon>
    </lineage>
</organism>
<feature type="compositionally biased region" description="Acidic residues" evidence="1">
    <location>
        <begin position="125"/>
        <end position="136"/>
    </location>
</feature>
<feature type="region of interest" description="Disordered" evidence="1">
    <location>
        <begin position="366"/>
        <end position="410"/>
    </location>
</feature>
<feature type="region of interest" description="Disordered" evidence="1">
    <location>
        <begin position="116"/>
        <end position="139"/>
    </location>
</feature>
<dbReference type="Proteomes" id="UP000275078">
    <property type="component" value="Unassembled WGS sequence"/>
</dbReference>
<name>A0A3N4IEP6_ASCIM</name>
<keyword evidence="3" id="KW-1185">Reference proteome</keyword>
<accession>A0A3N4IEP6</accession>
<reference evidence="2 3" key="1">
    <citation type="journal article" date="2018" name="Nat. Ecol. Evol.">
        <title>Pezizomycetes genomes reveal the molecular basis of ectomycorrhizal truffle lifestyle.</title>
        <authorList>
            <person name="Murat C."/>
            <person name="Payen T."/>
            <person name="Noel B."/>
            <person name="Kuo A."/>
            <person name="Morin E."/>
            <person name="Chen J."/>
            <person name="Kohler A."/>
            <person name="Krizsan K."/>
            <person name="Balestrini R."/>
            <person name="Da Silva C."/>
            <person name="Montanini B."/>
            <person name="Hainaut M."/>
            <person name="Levati E."/>
            <person name="Barry K.W."/>
            <person name="Belfiori B."/>
            <person name="Cichocki N."/>
            <person name="Clum A."/>
            <person name="Dockter R.B."/>
            <person name="Fauchery L."/>
            <person name="Guy J."/>
            <person name="Iotti M."/>
            <person name="Le Tacon F."/>
            <person name="Lindquist E.A."/>
            <person name="Lipzen A."/>
            <person name="Malagnac F."/>
            <person name="Mello A."/>
            <person name="Molinier V."/>
            <person name="Miyauchi S."/>
            <person name="Poulain J."/>
            <person name="Riccioni C."/>
            <person name="Rubini A."/>
            <person name="Sitrit Y."/>
            <person name="Splivallo R."/>
            <person name="Traeger S."/>
            <person name="Wang M."/>
            <person name="Zifcakova L."/>
            <person name="Wipf D."/>
            <person name="Zambonelli A."/>
            <person name="Paolocci F."/>
            <person name="Nowrousian M."/>
            <person name="Ottonello S."/>
            <person name="Baldrian P."/>
            <person name="Spatafora J.W."/>
            <person name="Henrissat B."/>
            <person name="Nagy L.G."/>
            <person name="Aury J.M."/>
            <person name="Wincker P."/>
            <person name="Grigoriev I.V."/>
            <person name="Bonfante P."/>
            <person name="Martin F.M."/>
        </authorList>
    </citation>
    <scope>NUCLEOTIDE SEQUENCE [LARGE SCALE GENOMIC DNA]</scope>
    <source>
        <strain evidence="2 3">RN42</strain>
    </source>
</reference>
<protein>
    <submittedName>
        <fullName evidence="2">Uncharacterized protein</fullName>
    </submittedName>
</protein>
<proteinExistence type="predicted"/>